<dbReference type="Pfam" id="PF02614">
    <property type="entry name" value="UxaC"/>
    <property type="match status" value="1"/>
</dbReference>
<evidence type="ECO:0000256" key="7">
    <source>
        <dbReference type="HAMAP-Rule" id="MF_00675"/>
    </source>
</evidence>
<comment type="catalytic activity">
    <reaction evidence="7">
        <text>aldehydo-D-galacturonate = keto-D-tagaturonate</text>
        <dbReference type="Rhea" id="RHEA:27702"/>
        <dbReference type="ChEBI" id="CHEBI:12952"/>
        <dbReference type="ChEBI" id="CHEBI:17886"/>
    </reaction>
</comment>
<comment type="pathway">
    <text evidence="2 7">Carbohydrate metabolism; pentose and glucuronate interconversion.</text>
</comment>
<proteinExistence type="inferred from homology"/>
<organism evidence="8 9">
    <name type="scientific">Oceanobacillus sojae</name>
    <dbReference type="NCBI Taxonomy" id="582851"/>
    <lineage>
        <taxon>Bacteria</taxon>
        <taxon>Bacillati</taxon>
        <taxon>Bacillota</taxon>
        <taxon>Bacilli</taxon>
        <taxon>Bacillales</taxon>
        <taxon>Bacillaceae</taxon>
        <taxon>Oceanobacillus</taxon>
    </lineage>
</organism>
<accession>A0A511ZQC7</accession>
<dbReference type="EC" id="5.3.1.12" evidence="4 7"/>
<dbReference type="GO" id="GO:0042840">
    <property type="term" value="P:D-glucuronate catabolic process"/>
    <property type="evidence" value="ECO:0007669"/>
    <property type="project" value="TreeGrafter"/>
</dbReference>
<keyword evidence="9" id="KW-1185">Reference proteome</keyword>
<dbReference type="NCBIfam" id="NF002794">
    <property type="entry name" value="PRK02925.1"/>
    <property type="match status" value="1"/>
</dbReference>
<evidence type="ECO:0000256" key="2">
    <source>
        <dbReference type="ARBA" id="ARBA00004892"/>
    </source>
</evidence>
<evidence type="ECO:0000256" key="3">
    <source>
        <dbReference type="ARBA" id="ARBA00008397"/>
    </source>
</evidence>
<dbReference type="SUPFAM" id="SSF51556">
    <property type="entry name" value="Metallo-dependent hydrolases"/>
    <property type="match status" value="1"/>
</dbReference>
<evidence type="ECO:0000256" key="6">
    <source>
        <dbReference type="ARBA" id="ARBA00023235"/>
    </source>
</evidence>
<dbReference type="UniPathway" id="UPA00246"/>
<evidence type="ECO:0000256" key="1">
    <source>
        <dbReference type="ARBA" id="ARBA00001165"/>
    </source>
</evidence>
<dbReference type="GO" id="GO:0008880">
    <property type="term" value="F:glucuronate isomerase activity"/>
    <property type="evidence" value="ECO:0007669"/>
    <property type="project" value="UniProtKB-UniRule"/>
</dbReference>
<dbReference type="InterPro" id="IPR003766">
    <property type="entry name" value="Uronate_isomerase"/>
</dbReference>
<gene>
    <name evidence="7 8" type="primary">uxaC</name>
    <name evidence="8" type="ORF">OSO01_43380</name>
</gene>
<dbReference type="HAMAP" id="MF_00675">
    <property type="entry name" value="UxaC"/>
    <property type="match status" value="1"/>
</dbReference>
<dbReference type="AlphaFoldDB" id="A0A511ZQC7"/>
<dbReference type="GO" id="GO:0019698">
    <property type="term" value="P:D-galacturonate catabolic process"/>
    <property type="evidence" value="ECO:0007669"/>
    <property type="project" value="TreeGrafter"/>
</dbReference>
<dbReference type="InterPro" id="IPR032466">
    <property type="entry name" value="Metal_Hydrolase"/>
</dbReference>
<protein>
    <recommendedName>
        <fullName evidence="5 7">Uronate isomerase</fullName>
        <ecNumber evidence="4 7">5.3.1.12</ecNumber>
    </recommendedName>
    <alternativeName>
        <fullName evidence="7">Glucuronate isomerase</fullName>
    </alternativeName>
    <alternativeName>
        <fullName evidence="7">Uronic isomerase</fullName>
    </alternativeName>
</protein>
<dbReference type="Gene3D" id="1.10.2020.10">
    <property type="entry name" value="uronate isomerase, domain 2, chain A"/>
    <property type="match status" value="1"/>
</dbReference>
<evidence type="ECO:0000256" key="4">
    <source>
        <dbReference type="ARBA" id="ARBA00012546"/>
    </source>
</evidence>
<comment type="caution">
    <text evidence="8">The sequence shown here is derived from an EMBL/GenBank/DDBJ whole genome shotgun (WGS) entry which is preliminary data.</text>
</comment>
<dbReference type="PANTHER" id="PTHR30068">
    <property type="entry name" value="URONATE ISOMERASE"/>
    <property type="match status" value="1"/>
</dbReference>
<dbReference type="EMBL" id="BJYM01000025">
    <property type="protein sequence ID" value="GEN89599.1"/>
    <property type="molecule type" value="Genomic_DNA"/>
</dbReference>
<comment type="catalytic activity">
    <reaction evidence="1 7">
        <text>D-glucuronate = D-fructuronate</text>
        <dbReference type="Rhea" id="RHEA:13049"/>
        <dbReference type="ChEBI" id="CHEBI:58720"/>
        <dbReference type="ChEBI" id="CHEBI:59863"/>
        <dbReference type="EC" id="5.3.1.12"/>
    </reaction>
</comment>
<evidence type="ECO:0000256" key="5">
    <source>
        <dbReference type="ARBA" id="ARBA00020555"/>
    </source>
</evidence>
<dbReference type="Proteomes" id="UP000321558">
    <property type="component" value="Unassembled WGS sequence"/>
</dbReference>
<reference evidence="8 9" key="1">
    <citation type="submission" date="2019-07" db="EMBL/GenBank/DDBJ databases">
        <title>Whole genome shotgun sequence of Oceanobacillus sojae NBRC 105379.</title>
        <authorList>
            <person name="Hosoyama A."/>
            <person name="Uohara A."/>
            <person name="Ohji S."/>
            <person name="Ichikawa N."/>
        </authorList>
    </citation>
    <scope>NUCLEOTIDE SEQUENCE [LARGE SCALE GENOMIC DNA]</scope>
    <source>
        <strain evidence="8 9">NBRC 105379</strain>
    </source>
</reference>
<name>A0A511ZQC7_9BACI</name>
<sequence>MTLINENFLLTTTKAKELYQAVKDIPIYDFHCHLSPQEIYEDKNYATITDLWLGHDHYKWRLMRAYGIDEALITGDGDSFEKFKAFIGMLPKAIMNPMYHWCYLELARYFNHYEGVQHSDAGELYKKLNEKLGQPDMSPRSILRKSNVQVICTTDDPCDDLYYHQQLAADKSFDIEVRPTFRPDFYVSLKQETIETAIQKLQTATGSEINSLSDYLGALENRVDYFNKHGAKSADQSFAQVVLTGLSEEAAAAYFTNLKNGKALDNRETRELAGWLLSRLAKSYKKYGWVMQLHLGPLRNNNTLQYEKIGADAGFDSLGNSLNAEELNQLLDYLHQKDCLTNTIIYPHNANDHSMVQAAAGNFTSKDVKVQLGAAWWYNDTKDGMLQHLIDYANISLLSEFAGMLTDSRSLLSYSRHEYFRRILCQLIGSLVEKGEIEDDPVLLEGILKDICFNNAARLFKVENIKEVY</sequence>
<evidence type="ECO:0000313" key="9">
    <source>
        <dbReference type="Proteomes" id="UP000321558"/>
    </source>
</evidence>
<evidence type="ECO:0000313" key="8">
    <source>
        <dbReference type="EMBL" id="GEN89599.1"/>
    </source>
</evidence>
<dbReference type="Gene3D" id="3.20.20.140">
    <property type="entry name" value="Metal-dependent hydrolases"/>
    <property type="match status" value="1"/>
</dbReference>
<dbReference type="RefSeq" id="WP_147212482.1">
    <property type="nucleotide sequence ID" value="NZ_BJYM01000025.1"/>
</dbReference>
<keyword evidence="6 7" id="KW-0413">Isomerase</keyword>
<dbReference type="PANTHER" id="PTHR30068:SF4">
    <property type="entry name" value="URONATE ISOMERASE"/>
    <property type="match status" value="1"/>
</dbReference>
<comment type="similarity">
    <text evidence="3 7">Belongs to the metallo-dependent hydrolases superfamily. Uronate isomerase family.</text>
</comment>
<dbReference type="OrthoDB" id="9766564at2"/>